<sequence>MQTQLNLGEAEARLAIDACVAELKKRGKAGVVAVGDSHGELLALWRTDGCALPPIVIAQNKVYTAARVRGPSGDLGRNAQADGSDVHYHGDSRYVGWDGGAPVMHKGQCLGAVAVSGLSGVEDLEIAQIGIDAILASL</sequence>
<dbReference type="STRING" id="260084.SAMN02927928_3300"/>
<protein>
    <submittedName>
        <fullName evidence="1">Glc operon protein GlcG</fullName>
    </submittedName>
</protein>
<keyword evidence="2" id="KW-1185">Reference proteome</keyword>
<dbReference type="Gene3D" id="3.30.450.150">
    <property type="entry name" value="Haem-degrading domain"/>
    <property type="match status" value="1"/>
</dbReference>
<dbReference type="InterPro" id="IPR052517">
    <property type="entry name" value="GlcG_carb_metab_protein"/>
</dbReference>
<dbReference type="PANTHER" id="PTHR34309">
    <property type="entry name" value="SLR1406 PROTEIN"/>
    <property type="match status" value="1"/>
</dbReference>
<dbReference type="OrthoDB" id="9815788at2"/>
<accession>A0A1G4T5M9</accession>
<gene>
    <name evidence="1" type="ORF">SAMN02927928_3300</name>
</gene>
<organism evidence="1 2">
    <name type="scientific">Asticcacaulis taihuensis</name>
    <dbReference type="NCBI Taxonomy" id="260084"/>
    <lineage>
        <taxon>Bacteria</taxon>
        <taxon>Pseudomonadati</taxon>
        <taxon>Pseudomonadota</taxon>
        <taxon>Alphaproteobacteria</taxon>
        <taxon>Caulobacterales</taxon>
        <taxon>Caulobacteraceae</taxon>
        <taxon>Asticcacaulis</taxon>
    </lineage>
</organism>
<dbReference type="InterPro" id="IPR038084">
    <property type="entry name" value="PduO/GlcC-like_sf"/>
</dbReference>
<dbReference type="Pfam" id="PF03928">
    <property type="entry name" value="HbpS-like"/>
    <property type="match status" value="1"/>
</dbReference>
<reference evidence="2" key="1">
    <citation type="submission" date="2016-10" db="EMBL/GenBank/DDBJ databases">
        <authorList>
            <person name="Varghese N."/>
            <person name="Submissions S."/>
        </authorList>
    </citation>
    <scope>NUCLEOTIDE SEQUENCE [LARGE SCALE GENOMIC DNA]</scope>
    <source>
        <strain evidence="2">CGMCC 1.3431</strain>
    </source>
</reference>
<evidence type="ECO:0000313" key="2">
    <source>
        <dbReference type="Proteomes" id="UP000199150"/>
    </source>
</evidence>
<dbReference type="AlphaFoldDB" id="A0A1G4T5M9"/>
<dbReference type="SUPFAM" id="SSF143744">
    <property type="entry name" value="GlcG-like"/>
    <property type="match status" value="1"/>
</dbReference>
<dbReference type="EMBL" id="FMTS01000006">
    <property type="protein sequence ID" value="SCW76760.1"/>
    <property type="molecule type" value="Genomic_DNA"/>
</dbReference>
<dbReference type="InterPro" id="IPR005624">
    <property type="entry name" value="PduO/GlcC-like"/>
</dbReference>
<evidence type="ECO:0000313" key="1">
    <source>
        <dbReference type="EMBL" id="SCW76760.1"/>
    </source>
</evidence>
<proteinExistence type="predicted"/>
<name>A0A1G4T5M9_9CAUL</name>
<dbReference type="RefSeq" id="WP_090650125.1">
    <property type="nucleotide sequence ID" value="NZ_CBCRYE010000010.1"/>
</dbReference>
<dbReference type="PANTHER" id="PTHR34309:SF1">
    <property type="entry name" value="PROTEIN GLCG"/>
    <property type="match status" value="1"/>
</dbReference>
<dbReference type="Proteomes" id="UP000199150">
    <property type="component" value="Unassembled WGS sequence"/>
</dbReference>